<dbReference type="GO" id="GO:0071555">
    <property type="term" value="P:cell wall organization"/>
    <property type="evidence" value="ECO:0007669"/>
    <property type="project" value="UniProtKB-KW"/>
</dbReference>
<dbReference type="GO" id="GO:0009252">
    <property type="term" value="P:peptidoglycan biosynthetic process"/>
    <property type="evidence" value="ECO:0007669"/>
    <property type="project" value="UniProtKB-UniPathway"/>
</dbReference>
<comment type="pathway">
    <text evidence="2">Cell wall biogenesis; peptidoglycan biosynthesis.</text>
</comment>
<dbReference type="UniPathway" id="UPA00219"/>
<evidence type="ECO:0000256" key="2">
    <source>
        <dbReference type="ARBA" id="ARBA00004752"/>
    </source>
</evidence>
<evidence type="ECO:0000313" key="18">
    <source>
        <dbReference type="EMBL" id="GEO41018.1"/>
    </source>
</evidence>
<evidence type="ECO:0000256" key="9">
    <source>
        <dbReference type="ARBA" id="ARBA00022960"/>
    </source>
</evidence>
<dbReference type="GO" id="GO:0006508">
    <property type="term" value="P:proteolysis"/>
    <property type="evidence" value="ECO:0007669"/>
    <property type="project" value="UniProtKB-KW"/>
</dbReference>
<dbReference type="RefSeq" id="WP_044432082.1">
    <property type="nucleotide sequence ID" value="NZ_BJYZ01000025.1"/>
</dbReference>
<feature type="active site" evidence="13">
    <location>
        <position position="121"/>
    </location>
</feature>
<comment type="function">
    <text evidence="1">Removes C-terminal D-alanyl residues from sugar-peptide cell wall precursors.</text>
</comment>
<evidence type="ECO:0000256" key="16">
    <source>
        <dbReference type="SAM" id="SignalP"/>
    </source>
</evidence>
<dbReference type="Gene3D" id="3.40.710.10">
    <property type="entry name" value="DD-peptidase/beta-lactamase superfamily"/>
    <property type="match status" value="1"/>
</dbReference>
<evidence type="ECO:0000256" key="3">
    <source>
        <dbReference type="ARBA" id="ARBA00007164"/>
    </source>
</evidence>
<dbReference type="InterPro" id="IPR012338">
    <property type="entry name" value="Beta-lactam/transpept-like"/>
</dbReference>
<evidence type="ECO:0000256" key="6">
    <source>
        <dbReference type="ARBA" id="ARBA00022670"/>
    </source>
</evidence>
<feature type="domain" description="Peptidase S11 D-Ala-D-Ala carboxypeptidase A C-terminal" evidence="17">
    <location>
        <begin position="273"/>
        <end position="363"/>
    </location>
</feature>
<dbReference type="PRINTS" id="PR00725">
    <property type="entry name" value="DADACBPTASE1"/>
</dbReference>
<evidence type="ECO:0000256" key="5">
    <source>
        <dbReference type="ARBA" id="ARBA00022645"/>
    </source>
</evidence>
<proteinExistence type="inferred from homology"/>
<organism evidence="18 19">
    <name type="scientific">Skermanella aerolata</name>
    <dbReference type="NCBI Taxonomy" id="393310"/>
    <lineage>
        <taxon>Bacteria</taxon>
        <taxon>Pseudomonadati</taxon>
        <taxon>Pseudomonadota</taxon>
        <taxon>Alphaproteobacteria</taxon>
        <taxon>Rhodospirillales</taxon>
        <taxon>Azospirillaceae</taxon>
        <taxon>Skermanella</taxon>
    </lineage>
</organism>
<dbReference type="InterPro" id="IPR001967">
    <property type="entry name" value="Peptidase_S11_N"/>
</dbReference>
<keyword evidence="7 16" id="KW-0732">Signal</keyword>
<accession>A0A512DX07</accession>
<evidence type="ECO:0000256" key="14">
    <source>
        <dbReference type="PIRSR" id="PIRSR618044-2"/>
    </source>
</evidence>
<dbReference type="AlphaFoldDB" id="A0A512DX07"/>
<dbReference type="Gene3D" id="2.60.410.10">
    <property type="entry name" value="D-Ala-D-Ala carboxypeptidase, C-terminal domain"/>
    <property type="match status" value="1"/>
</dbReference>
<reference evidence="18 19" key="1">
    <citation type="submission" date="2019-07" db="EMBL/GenBank/DDBJ databases">
        <title>Whole genome shotgun sequence of Skermanella aerolata NBRC 106429.</title>
        <authorList>
            <person name="Hosoyama A."/>
            <person name="Uohara A."/>
            <person name="Ohji S."/>
            <person name="Ichikawa N."/>
        </authorList>
    </citation>
    <scope>NUCLEOTIDE SEQUENCE [LARGE SCALE GENOMIC DNA]</scope>
    <source>
        <strain evidence="18 19">NBRC 106429</strain>
    </source>
</reference>
<keyword evidence="10" id="KW-0573">Peptidoglycan synthesis</keyword>
<keyword evidence="8" id="KW-0378">Hydrolase</keyword>
<dbReference type="InterPro" id="IPR037167">
    <property type="entry name" value="Peptidase_S11_C_sf"/>
</dbReference>
<dbReference type="InterPro" id="IPR015956">
    <property type="entry name" value="Peniciliin-bd_prot_C_sf"/>
</dbReference>
<keyword evidence="19" id="KW-1185">Reference proteome</keyword>
<dbReference type="InterPro" id="IPR012907">
    <property type="entry name" value="Peptidase_S11_C"/>
</dbReference>
<evidence type="ECO:0000256" key="1">
    <source>
        <dbReference type="ARBA" id="ARBA00003217"/>
    </source>
</evidence>
<dbReference type="GO" id="GO:0009002">
    <property type="term" value="F:serine-type D-Ala-D-Ala carboxypeptidase activity"/>
    <property type="evidence" value="ECO:0007669"/>
    <property type="project" value="UniProtKB-EC"/>
</dbReference>
<feature type="signal peptide" evidence="16">
    <location>
        <begin position="1"/>
        <end position="24"/>
    </location>
</feature>
<dbReference type="EMBL" id="BJYZ01000025">
    <property type="protein sequence ID" value="GEO41018.1"/>
    <property type="molecule type" value="Genomic_DNA"/>
</dbReference>
<dbReference type="GO" id="GO:0008360">
    <property type="term" value="P:regulation of cell shape"/>
    <property type="evidence" value="ECO:0007669"/>
    <property type="project" value="UniProtKB-KW"/>
</dbReference>
<gene>
    <name evidence="18" type="ORF">SAE02_51660</name>
</gene>
<feature type="active site" description="Acyl-ester intermediate" evidence="13">
    <location>
        <position position="61"/>
    </location>
</feature>
<dbReference type="PANTHER" id="PTHR21581">
    <property type="entry name" value="D-ALANYL-D-ALANINE CARBOXYPEPTIDASE"/>
    <property type="match status" value="1"/>
</dbReference>
<feature type="active site" description="Acyl-ester intermediate" evidence="13">
    <location>
        <position position="64"/>
    </location>
</feature>
<evidence type="ECO:0000256" key="12">
    <source>
        <dbReference type="ARBA" id="ARBA00034000"/>
    </source>
</evidence>
<dbReference type="Pfam" id="PF00768">
    <property type="entry name" value="Peptidase_S11"/>
    <property type="match status" value="1"/>
</dbReference>
<dbReference type="SMART" id="SM00936">
    <property type="entry name" value="PBP5_C"/>
    <property type="match status" value="1"/>
</dbReference>
<dbReference type="Pfam" id="PF07943">
    <property type="entry name" value="PBP5_C"/>
    <property type="match status" value="1"/>
</dbReference>
<dbReference type="SUPFAM" id="SSF56601">
    <property type="entry name" value="beta-lactamase/transpeptidase-like"/>
    <property type="match status" value="1"/>
</dbReference>
<evidence type="ECO:0000259" key="17">
    <source>
        <dbReference type="SMART" id="SM00936"/>
    </source>
</evidence>
<keyword evidence="5 18" id="KW-0121">Carboxypeptidase</keyword>
<comment type="caution">
    <text evidence="18">The sequence shown here is derived from an EMBL/GenBank/DDBJ whole genome shotgun (WGS) entry which is preliminary data.</text>
</comment>
<sequence>MSVAHPRKSIAWIAGIMISCIASATSAASLDTIAKQAVLIDMSTGTTLFEKNAHQRMATSSMSKIMTMYMVFERIKAGRLSLDDTMPVSERAWRMQGSKMFTELNAQIKVEDLIKGVIIQSGNDASVVLAEGLSGSEERFAEEMTKRARELGMADSNFKNATGWPDDNHYSTCYDLALLAEHLIKEYPEFYHYYSQTEFTYHGIKQGNRNPLLYRNMNVDGMKTGHTETAGYGLTASAERNGRRLILVVNGLPSMQARADESARIIEWGFREFESYALFKKGEPVEQAAVWMGAAGTVPLVVEDDLRVTMNRDERKNLKVSVVLEEPVPAPVAKGTRLGKVVMEAPGFSKREVPLVAGQDVERLGFIGRIGAAAMHLVSGSGS</sequence>
<name>A0A512DX07_9PROT</name>
<evidence type="ECO:0000256" key="7">
    <source>
        <dbReference type="ARBA" id="ARBA00022729"/>
    </source>
</evidence>
<dbReference type="EC" id="3.4.16.4" evidence="4"/>
<protein>
    <recommendedName>
        <fullName evidence="4">serine-type D-Ala-D-Ala carboxypeptidase</fullName>
        <ecNumber evidence="4">3.4.16.4</ecNumber>
    </recommendedName>
</protein>
<keyword evidence="9" id="KW-0133">Cell shape</keyword>
<evidence type="ECO:0000256" key="10">
    <source>
        <dbReference type="ARBA" id="ARBA00022984"/>
    </source>
</evidence>
<dbReference type="OrthoDB" id="9795979at2"/>
<evidence type="ECO:0000256" key="4">
    <source>
        <dbReference type="ARBA" id="ARBA00012448"/>
    </source>
</evidence>
<feature type="chain" id="PRO_5021756307" description="serine-type D-Ala-D-Ala carboxypeptidase" evidence="16">
    <location>
        <begin position="25"/>
        <end position="383"/>
    </location>
</feature>
<feature type="binding site" evidence="14">
    <location>
        <position position="223"/>
    </location>
    <ligand>
        <name>substrate</name>
    </ligand>
</feature>
<evidence type="ECO:0000313" key="19">
    <source>
        <dbReference type="Proteomes" id="UP000321523"/>
    </source>
</evidence>
<dbReference type="SUPFAM" id="SSF69189">
    <property type="entry name" value="Penicillin-binding protein associated domain"/>
    <property type="match status" value="1"/>
</dbReference>
<comment type="catalytic activity">
    <reaction evidence="12">
        <text>Preferential cleavage: (Ac)2-L-Lys-D-Ala-|-D-Ala. Also transpeptidation of peptidyl-alanyl moieties that are N-acyl substituents of D-alanine.</text>
        <dbReference type="EC" id="3.4.16.4"/>
    </reaction>
</comment>
<evidence type="ECO:0000256" key="13">
    <source>
        <dbReference type="PIRSR" id="PIRSR618044-1"/>
    </source>
</evidence>
<evidence type="ECO:0000256" key="11">
    <source>
        <dbReference type="ARBA" id="ARBA00023316"/>
    </source>
</evidence>
<comment type="similarity">
    <text evidence="3 15">Belongs to the peptidase S11 family.</text>
</comment>
<evidence type="ECO:0000256" key="15">
    <source>
        <dbReference type="RuleBase" id="RU004016"/>
    </source>
</evidence>
<dbReference type="PROSITE" id="PS51257">
    <property type="entry name" value="PROKAR_LIPOPROTEIN"/>
    <property type="match status" value="1"/>
</dbReference>
<keyword evidence="6" id="KW-0645">Protease</keyword>
<evidence type="ECO:0000256" key="8">
    <source>
        <dbReference type="ARBA" id="ARBA00022801"/>
    </source>
</evidence>
<keyword evidence="11" id="KW-0961">Cell wall biogenesis/degradation</keyword>
<dbReference type="Proteomes" id="UP000321523">
    <property type="component" value="Unassembled WGS sequence"/>
</dbReference>
<dbReference type="InterPro" id="IPR018044">
    <property type="entry name" value="Peptidase_S11"/>
</dbReference>
<dbReference type="PANTHER" id="PTHR21581:SF6">
    <property type="entry name" value="TRAFFICKING PROTEIN PARTICLE COMPLEX SUBUNIT 12"/>
    <property type="match status" value="1"/>
</dbReference>